<gene>
    <name evidence="1" type="ORF">DERP_010549</name>
</gene>
<name>A0ABQ8JG54_DERPT</name>
<proteinExistence type="predicted"/>
<reference evidence="1 2" key="2">
    <citation type="journal article" date="2022" name="Mol. Biol. Evol.">
        <title>Comparative Genomics Reveals Insights into the Divergent Evolution of Astigmatic Mites and Household Pest Adaptations.</title>
        <authorList>
            <person name="Xiong Q."/>
            <person name="Wan A.T."/>
            <person name="Liu X."/>
            <person name="Fung C.S."/>
            <person name="Xiao X."/>
            <person name="Malainual N."/>
            <person name="Hou J."/>
            <person name="Wang L."/>
            <person name="Wang M."/>
            <person name="Yang K.Y."/>
            <person name="Cui Y."/>
            <person name="Leung E.L."/>
            <person name="Nong W."/>
            <person name="Shin S.K."/>
            <person name="Au S.W."/>
            <person name="Jeong K.Y."/>
            <person name="Chew F.T."/>
            <person name="Hui J.H."/>
            <person name="Leung T.F."/>
            <person name="Tungtrongchitr A."/>
            <person name="Zhong N."/>
            <person name="Liu Z."/>
            <person name="Tsui S.K."/>
        </authorList>
    </citation>
    <scope>NUCLEOTIDE SEQUENCE [LARGE SCALE GENOMIC DNA]</scope>
    <source>
        <strain evidence="1">Derp</strain>
    </source>
</reference>
<dbReference type="Proteomes" id="UP000887458">
    <property type="component" value="Unassembled WGS sequence"/>
</dbReference>
<evidence type="ECO:0000313" key="2">
    <source>
        <dbReference type="Proteomes" id="UP000887458"/>
    </source>
</evidence>
<sequence>MKRKIFRSRNIHVGSFKLMVMKNLLQLIVHQLYMQLIRQSIFSRSFKKFPINNNEPGECNSKIGDSFSNKRLANSKIIPAIDKLAGQTFAVIGIHVISSLFDESLLLKLQIQFFGVSIICE</sequence>
<keyword evidence="2" id="KW-1185">Reference proteome</keyword>
<comment type="caution">
    <text evidence="1">The sequence shown here is derived from an EMBL/GenBank/DDBJ whole genome shotgun (WGS) entry which is preliminary data.</text>
</comment>
<evidence type="ECO:0000313" key="1">
    <source>
        <dbReference type="EMBL" id="KAH9421412.1"/>
    </source>
</evidence>
<organism evidence="1 2">
    <name type="scientific">Dermatophagoides pteronyssinus</name>
    <name type="common">European house dust mite</name>
    <dbReference type="NCBI Taxonomy" id="6956"/>
    <lineage>
        <taxon>Eukaryota</taxon>
        <taxon>Metazoa</taxon>
        <taxon>Ecdysozoa</taxon>
        <taxon>Arthropoda</taxon>
        <taxon>Chelicerata</taxon>
        <taxon>Arachnida</taxon>
        <taxon>Acari</taxon>
        <taxon>Acariformes</taxon>
        <taxon>Sarcoptiformes</taxon>
        <taxon>Astigmata</taxon>
        <taxon>Psoroptidia</taxon>
        <taxon>Analgoidea</taxon>
        <taxon>Pyroglyphidae</taxon>
        <taxon>Dermatophagoidinae</taxon>
        <taxon>Dermatophagoides</taxon>
    </lineage>
</organism>
<reference evidence="1 2" key="1">
    <citation type="journal article" date="2018" name="J. Allergy Clin. Immunol.">
        <title>High-quality assembly of Dermatophagoides pteronyssinus genome and transcriptome reveals a wide range of novel allergens.</title>
        <authorList>
            <person name="Liu X.Y."/>
            <person name="Yang K.Y."/>
            <person name="Wang M.Q."/>
            <person name="Kwok J.S."/>
            <person name="Zeng X."/>
            <person name="Yang Z."/>
            <person name="Xiao X.J."/>
            <person name="Lau C.P."/>
            <person name="Li Y."/>
            <person name="Huang Z.M."/>
            <person name="Ba J.G."/>
            <person name="Yim A.K."/>
            <person name="Ouyang C.Y."/>
            <person name="Ngai S.M."/>
            <person name="Chan T.F."/>
            <person name="Leung E.L."/>
            <person name="Liu L."/>
            <person name="Liu Z.G."/>
            <person name="Tsui S.K."/>
        </authorList>
    </citation>
    <scope>NUCLEOTIDE SEQUENCE [LARGE SCALE GENOMIC DNA]</scope>
    <source>
        <strain evidence="1">Derp</strain>
    </source>
</reference>
<dbReference type="EMBL" id="NJHN03000041">
    <property type="protein sequence ID" value="KAH9421412.1"/>
    <property type="molecule type" value="Genomic_DNA"/>
</dbReference>
<accession>A0ABQ8JG54</accession>
<protein>
    <submittedName>
        <fullName evidence="1">Uncharacterized protein</fullName>
    </submittedName>
</protein>